<dbReference type="GO" id="GO:0006355">
    <property type="term" value="P:regulation of DNA-templated transcription"/>
    <property type="evidence" value="ECO:0007669"/>
    <property type="project" value="InterPro"/>
</dbReference>
<dbReference type="Proteomes" id="UP000185151">
    <property type="component" value="Unassembled WGS sequence"/>
</dbReference>
<evidence type="ECO:0000256" key="3">
    <source>
        <dbReference type="ARBA" id="ARBA00023163"/>
    </source>
</evidence>
<dbReference type="InterPro" id="IPR000792">
    <property type="entry name" value="Tscrpt_reg_LuxR_C"/>
</dbReference>
<dbReference type="PROSITE" id="PS00622">
    <property type="entry name" value="HTH_LUXR_1"/>
    <property type="match status" value="1"/>
</dbReference>
<proteinExistence type="predicted"/>
<dbReference type="PROSITE" id="PS50043">
    <property type="entry name" value="HTH_LUXR_2"/>
    <property type="match status" value="1"/>
</dbReference>
<protein>
    <submittedName>
        <fullName evidence="5">LuxR family transcriptional regulator, quorum-sensing system regulator SolR</fullName>
    </submittedName>
</protein>
<dbReference type="PANTHER" id="PTHR44688">
    <property type="entry name" value="DNA-BINDING TRANSCRIPTIONAL ACTIVATOR DEVR_DOSR"/>
    <property type="match status" value="1"/>
</dbReference>
<evidence type="ECO:0000313" key="6">
    <source>
        <dbReference type="Proteomes" id="UP000185151"/>
    </source>
</evidence>
<keyword evidence="2" id="KW-0238">DNA-binding</keyword>
<dbReference type="InterPro" id="IPR036388">
    <property type="entry name" value="WH-like_DNA-bd_sf"/>
</dbReference>
<dbReference type="OrthoDB" id="9774661at2"/>
<feature type="domain" description="HTH luxR-type" evidence="4">
    <location>
        <begin position="169"/>
        <end position="234"/>
    </location>
</feature>
<dbReference type="EMBL" id="FSRU01000001">
    <property type="protein sequence ID" value="SIO24028.1"/>
    <property type="molecule type" value="Genomic_DNA"/>
</dbReference>
<keyword evidence="6" id="KW-1185">Reference proteome</keyword>
<dbReference type="Gene3D" id="1.10.10.10">
    <property type="entry name" value="Winged helix-like DNA-binding domain superfamily/Winged helix DNA-binding domain"/>
    <property type="match status" value="1"/>
</dbReference>
<keyword evidence="3" id="KW-0804">Transcription</keyword>
<keyword evidence="1" id="KW-0805">Transcription regulation</keyword>
<dbReference type="PANTHER" id="PTHR44688:SF16">
    <property type="entry name" value="DNA-BINDING TRANSCRIPTIONAL ACTIVATOR DEVR_DOSR"/>
    <property type="match status" value="1"/>
</dbReference>
<dbReference type="AlphaFoldDB" id="A0A1N6HVZ8"/>
<gene>
    <name evidence="5" type="ORF">SAMN05444165_1632</name>
</gene>
<evidence type="ECO:0000256" key="1">
    <source>
        <dbReference type="ARBA" id="ARBA00023015"/>
    </source>
</evidence>
<dbReference type="Pfam" id="PF03472">
    <property type="entry name" value="Autoind_bind"/>
    <property type="match status" value="1"/>
</dbReference>
<dbReference type="GO" id="GO:0003677">
    <property type="term" value="F:DNA binding"/>
    <property type="evidence" value="ECO:0007669"/>
    <property type="project" value="UniProtKB-KW"/>
</dbReference>
<dbReference type="CDD" id="cd06170">
    <property type="entry name" value="LuxR_C_like"/>
    <property type="match status" value="1"/>
</dbReference>
<organism evidence="5 6">
    <name type="scientific">Paraburkholderia phenazinium</name>
    <dbReference type="NCBI Taxonomy" id="60549"/>
    <lineage>
        <taxon>Bacteria</taxon>
        <taxon>Pseudomonadati</taxon>
        <taxon>Pseudomonadota</taxon>
        <taxon>Betaproteobacteria</taxon>
        <taxon>Burkholderiales</taxon>
        <taxon>Burkholderiaceae</taxon>
        <taxon>Paraburkholderia</taxon>
    </lineage>
</organism>
<accession>A0A1N6HVZ8</accession>
<evidence type="ECO:0000256" key="2">
    <source>
        <dbReference type="ARBA" id="ARBA00023125"/>
    </source>
</evidence>
<dbReference type="Pfam" id="PF00196">
    <property type="entry name" value="GerE"/>
    <property type="match status" value="1"/>
</dbReference>
<dbReference type="SUPFAM" id="SSF75516">
    <property type="entry name" value="Pheromone-binding domain of LuxR-like quorum-sensing transcription factors"/>
    <property type="match status" value="1"/>
</dbReference>
<dbReference type="InterPro" id="IPR016032">
    <property type="entry name" value="Sig_transdc_resp-reg_C-effctor"/>
</dbReference>
<evidence type="ECO:0000259" key="4">
    <source>
        <dbReference type="PROSITE" id="PS50043"/>
    </source>
</evidence>
<dbReference type="InterPro" id="IPR036693">
    <property type="entry name" value="TF_LuxR_autoind-bd_dom_sf"/>
</dbReference>
<dbReference type="PRINTS" id="PR00038">
    <property type="entry name" value="HTHLUXR"/>
</dbReference>
<dbReference type="RefSeq" id="WP_074295196.1">
    <property type="nucleotide sequence ID" value="NZ_FSRU01000001.1"/>
</dbReference>
<evidence type="ECO:0000313" key="5">
    <source>
        <dbReference type="EMBL" id="SIO24028.1"/>
    </source>
</evidence>
<reference evidence="5 6" key="1">
    <citation type="submission" date="2016-11" db="EMBL/GenBank/DDBJ databases">
        <authorList>
            <person name="Jaros S."/>
            <person name="Januszkiewicz K."/>
            <person name="Wedrychowicz H."/>
        </authorList>
    </citation>
    <scope>NUCLEOTIDE SEQUENCE [LARGE SCALE GENOMIC DNA]</scope>
    <source>
        <strain evidence="5 6">GAS95</strain>
    </source>
</reference>
<dbReference type="SUPFAM" id="SSF46894">
    <property type="entry name" value="C-terminal effector domain of the bipartite response regulators"/>
    <property type="match status" value="1"/>
</dbReference>
<name>A0A1N6HVZ8_9BURK</name>
<dbReference type="SMART" id="SM00421">
    <property type="entry name" value="HTH_LUXR"/>
    <property type="match status" value="1"/>
</dbReference>
<dbReference type="InterPro" id="IPR005143">
    <property type="entry name" value="TF_LuxR_autoind-bd_dom"/>
</dbReference>
<dbReference type="Gene3D" id="3.30.450.80">
    <property type="entry name" value="Transcription factor LuxR-like, autoinducer-binding domain"/>
    <property type="match status" value="1"/>
</dbReference>
<sequence>MESYFQDAYQQFFAASDEYELFKQITAFAERLGFEYCCYGIRMPLPVSNPVVKIFDTYPPGWMTHYRANGFLEIDPIVRAGMRRTDLIAWPRAMSDEAPRLWSDARDFGIKVGVAHSSWTAHGTFGLLTMSRNADTLTSAEVEELQLPANWLANLCHMRMGQFLQGKLAPETGITLTAREREVLRWTGEGKTSYEIGKILSISERTVNFHVNNVLSKLAATNKVQAVVKAIATGLI</sequence>